<organism evidence="20 21">
    <name type="scientific">Ramphastos sulfuratus</name>
    <dbReference type="NCBI Taxonomy" id="322582"/>
    <lineage>
        <taxon>Eukaryota</taxon>
        <taxon>Metazoa</taxon>
        <taxon>Chordata</taxon>
        <taxon>Craniata</taxon>
        <taxon>Vertebrata</taxon>
        <taxon>Euteleostomi</taxon>
        <taxon>Archelosauria</taxon>
        <taxon>Archosauria</taxon>
        <taxon>Dinosauria</taxon>
        <taxon>Saurischia</taxon>
        <taxon>Theropoda</taxon>
        <taxon>Coelurosauria</taxon>
        <taxon>Aves</taxon>
        <taxon>Neognathae</taxon>
        <taxon>Neoaves</taxon>
        <taxon>Telluraves</taxon>
        <taxon>Coraciimorphae</taxon>
        <taxon>Piciformes</taxon>
        <taxon>Ramphastidae</taxon>
        <taxon>Ramphastos</taxon>
    </lineage>
</organism>
<dbReference type="Pfam" id="PF04926">
    <property type="entry name" value="PAP_RNA-bind"/>
    <property type="match status" value="1"/>
</dbReference>
<comment type="caution">
    <text evidence="20">The sequence shown here is derived from an EMBL/GenBank/DDBJ whole genome shotgun (WGS) entry which is preliminary data.</text>
</comment>
<feature type="region of interest" description="Disordered" evidence="16">
    <location>
        <begin position="677"/>
        <end position="702"/>
    </location>
</feature>
<dbReference type="GO" id="GO:0003723">
    <property type="term" value="F:RNA binding"/>
    <property type="evidence" value="ECO:0007669"/>
    <property type="project" value="UniProtKB-KW"/>
</dbReference>
<evidence type="ECO:0000256" key="15">
    <source>
        <dbReference type="ARBA" id="ARBA00048830"/>
    </source>
</evidence>
<evidence type="ECO:0000256" key="16">
    <source>
        <dbReference type="SAM" id="MobiDB-lite"/>
    </source>
</evidence>
<dbReference type="SUPFAM" id="SSF55003">
    <property type="entry name" value="PAP/Archaeal CCA-adding enzyme, C-terminal domain"/>
    <property type="match status" value="1"/>
</dbReference>
<evidence type="ECO:0000256" key="5">
    <source>
        <dbReference type="ARBA" id="ARBA00012388"/>
    </source>
</evidence>
<feature type="compositionally biased region" description="Basic and acidic residues" evidence="16">
    <location>
        <begin position="528"/>
        <end position="540"/>
    </location>
</feature>
<evidence type="ECO:0000256" key="14">
    <source>
        <dbReference type="ARBA" id="ARBA00023242"/>
    </source>
</evidence>
<dbReference type="CDD" id="cd05402">
    <property type="entry name" value="NT_PAP_TUTase"/>
    <property type="match status" value="1"/>
</dbReference>
<dbReference type="SUPFAM" id="SSF81301">
    <property type="entry name" value="Nucleotidyltransferase"/>
    <property type="match status" value="1"/>
</dbReference>
<dbReference type="EMBL" id="WBNM01007983">
    <property type="protein sequence ID" value="NXP71981.1"/>
    <property type="molecule type" value="Genomic_DNA"/>
</dbReference>
<evidence type="ECO:0000256" key="7">
    <source>
        <dbReference type="ARBA" id="ARBA00022679"/>
    </source>
</evidence>
<feature type="domain" description="Poly(A) polymerase nucleotidyltransferase" evidence="19">
    <location>
        <begin position="19"/>
        <end position="212"/>
    </location>
</feature>
<dbReference type="InterPro" id="IPR048840">
    <property type="entry name" value="PolA_pol_NTPase"/>
</dbReference>
<dbReference type="GO" id="GO:0006397">
    <property type="term" value="P:mRNA processing"/>
    <property type="evidence" value="ECO:0007669"/>
    <property type="project" value="UniProtKB-KW"/>
</dbReference>
<evidence type="ECO:0000256" key="9">
    <source>
        <dbReference type="ARBA" id="ARBA00022741"/>
    </source>
</evidence>
<keyword evidence="21" id="KW-1185">Reference proteome</keyword>
<protein>
    <recommendedName>
        <fullName evidence="5">polynucleotide adenylyltransferase</fullName>
        <ecNumber evidence="5">2.7.7.19</ecNumber>
    </recommendedName>
</protein>
<comment type="cofactor">
    <cofactor evidence="2">
        <name>Mg(2+)</name>
        <dbReference type="ChEBI" id="CHEBI:18420"/>
    </cofactor>
</comment>
<dbReference type="EC" id="2.7.7.19" evidence="5"/>
<keyword evidence="13" id="KW-0464">Manganese</keyword>
<keyword evidence="8" id="KW-0479">Metal-binding</keyword>
<comment type="cofactor">
    <cofactor evidence="1">
        <name>Mn(2+)</name>
        <dbReference type="ChEBI" id="CHEBI:29035"/>
    </cofactor>
</comment>
<evidence type="ECO:0000256" key="11">
    <source>
        <dbReference type="ARBA" id="ARBA00022842"/>
    </source>
</evidence>
<dbReference type="InterPro" id="IPR007010">
    <property type="entry name" value="PolA_pol_RNA-bd_dom"/>
</dbReference>
<comment type="subcellular location">
    <subcellularLocation>
        <location evidence="3">Nucleus</location>
    </subcellularLocation>
</comment>
<feature type="region of interest" description="Disordered" evidence="16">
    <location>
        <begin position="499"/>
        <end position="551"/>
    </location>
</feature>
<dbReference type="Pfam" id="PF04928">
    <property type="entry name" value="PAP_central"/>
    <property type="match status" value="1"/>
</dbReference>
<dbReference type="InterPro" id="IPR011068">
    <property type="entry name" value="NuclTrfase_I-like_C"/>
</dbReference>
<feature type="domain" description="Poly(A) polymerase RNA-binding" evidence="17">
    <location>
        <begin position="364"/>
        <end position="430"/>
    </location>
</feature>
<dbReference type="PANTHER" id="PTHR10682:SF6">
    <property type="entry name" value="POLY(A) POLYMERASE GAMMA"/>
    <property type="match status" value="1"/>
</dbReference>
<feature type="region of interest" description="Disordered" evidence="16">
    <location>
        <begin position="570"/>
        <end position="592"/>
    </location>
</feature>
<dbReference type="GO" id="GO:0005634">
    <property type="term" value="C:nucleus"/>
    <property type="evidence" value="ECO:0007669"/>
    <property type="project" value="UniProtKB-SubCell"/>
</dbReference>
<sequence length="718" mass="81343">FFSSHSNSSLAKQSPKHYGVTSPISLAYPKNIDLIQTQRLIEAMKPFDVFEDDKELSHRFVVLGKLNNLVKEWIAELGESKSLPPSVLSNVGGKIFTFGSYRLGVHTKGADIDALCVAPRHVERSDFFQSFFDKLKHREEIKNLRAVEDAYVPVVKFEFDGIEIDLVFARLSMPIVSDNLDLQNDSCLRNLDIRCIRSLNGCRVTDEILNLVPNKENFRLTLRAIKLWAKRRDIYSNILGFLGGVSWAMLVARTCQLYPNASASTLVNKFFLIFSKWEWPKPVLLKQPEDSNLNLPVWDPRVNLSDRYHVMPIITPAYPQQNSSYNVSTSTRAVMVEEFKHGLEVTNEVLQGKSGWSKLFEPLNFFQKYKHYIVLTASASTEKHHLEWIGLVESKIRVLVVNLERNEFITIAHVNPQVFPGKLEVNKQSEFVSMWFIGIVFKKVENAERINIDLTSVIQSFTDTVYRQANTLNMLNEDMKIKAAHVKRKHLHYFLPAETLQKRKKQSMPGTSQNVSGHHCKRTSSDISHLDSSRGMDSRTSDNSSPLNKIPKLDNSAAEMERNALYRRSTSANHREKMPHVAVPSVSTGLSSPATDMKMEAAAAIRTVGPPVVGAVPGHNAASQFRAHFVQEQRELSKTSSTDSRKAAPKQPYSPASEGHYLPALEECPKNRVYREKVRRRARPIRRLSSKELPDSSSPIPTNSIRIIKRSIKLTLNG</sequence>
<feature type="non-terminal residue" evidence="20">
    <location>
        <position position="1"/>
    </location>
</feature>
<accession>A0A852BW06</accession>
<dbReference type="InterPro" id="IPR043519">
    <property type="entry name" value="NT_sf"/>
</dbReference>
<dbReference type="Pfam" id="PF20750">
    <property type="entry name" value="PAP_NTPase"/>
    <property type="match status" value="1"/>
</dbReference>
<proteinExistence type="inferred from homology"/>
<dbReference type="FunFam" id="1.10.1410.10:FF:000001">
    <property type="entry name" value="Putative poly(A) polymerase gamma"/>
    <property type="match status" value="1"/>
</dbReference>
<evidence type="ECO:0000256" key="12">
    <source>
        <dbReference type="ARBA" id="ARBA00022884"/>
    </source>
</evidence>
<keyword evidence="10" id="KW-0067">ATP-binding</keyword>
<dbReference type="Proteomes" id="UP000611227">
    <property type="component" value="Unassembled WGS sequence"/>
</dbReference>
<keyword evidence="7" id="KW-0808">Transferase</keyword>
<evidence type="ECO:0000256" key="2">
    <source>
        <dbReference type="ARBA" id="ARBA00001946"/>
    </source>
</evidence>
<evidence type="ECO:0000259" key="18">
    <source>
        <dbReference type="Pfam" id="PF04928"/>
    </source>
</evidence>
<evidence type="ECO:0000256" key="4">
    <source>
        <dbReference type="ARBA" id="ARBA00010912"/>
    </source>
</evidence>
<dbReference type="InterPro" id="IPR007012">
    <property type="entry name" value="PolA_pol_cen_dom"/>
</dbReference>
<dbReference type="GO" id="GO:0031123">
    <property type="term" value="P:RNA 3'-end processing"/>
    <property type="evidence" value="ECO:0007669"/>
    <property type="project" value="InterPro"/>
</dbReference>
<dbReference type="Gene3D" id="3.30.460.10">
    <property type="entry name" value="Beta Polymerase, domain 2"/>
    <property type="match status" value="1"/>
</dbReference>
<reference evidence="20" key="1">
    <citation type="submission" date="2019-09" db="EMBL/GenBank/DDBJ databases">
        <title>Bird 10,000 Genomes (B10K) Project - Family phase.</title>
        <authorList>
            <person name="Zhang G."/>
        </authorList>
    </citation>
    <scope>NUCLEOTIDE SEQUENCE</scope>
    <source>
        <strain evidence="20">B10K-DU-001-30</strain>
        <tissue evidence="20">Muscle</tissue>
    </source>
</reference>
<comment type="similarity">
    <text evidence="4">Belongs to the poly(A) polymerase family.</text>
</comment>
<dbReference type="GO" id="GO:0046872">
    <property type="term" value="F:metal ion binding"/>
    <property type="evidence" value="ECO:0007669"/>
    <property type="project" value="UniProtKB-KW"/>
</dbReference>
<keyword evidence="12" id="KW-0694">RNA-binding</keyword>
<feature type="region of interest" description="Disordered" evidence="16">
    <location>
        <begin position="632"/>
        <end position="662"/>
    </location>
</feature>
<dbReference type="FunFam" id="3.30.460.10:FF:000002">
    <property type="entry name" value="Poly(A) polymerase alpha, putative"/>
    <property type="match status" value="1"/>
</dbReference>
<evidence type="ECO:0000313" key="21">
    <source>
        <dbReference type="Proteomes" id="UP000611227"/>
    </source>
</evidence>
<dbReference type="GO" id="GO:0005524">
    <property type="term" value="F:ATP binding"/>
    <property type="evidence" value="ECO:0007669"/>
    <property type="project" value="UniProtKB-KW"/>
</dbReference>
<dbReference type="FunFam" id="3.30.70.590:FF:000001">
    <property type="entry name" value="Putative poly(A) polymerase gamma"/>
    <property type="match status" value="1"/>
</dbReference>
<feature type="compositionally biased region" description="Basic residues" evidence="16">
    <location>
        <begin position="677"/>
        <end position="688"/>
    </location>
</feature>
<keyword evidence="14" id="KW-0539">Nucleus</keyword>
<dbReference type="AlphaFoldDB" id="A0A852BW06"/>
<evidence type="ECO:0000256" key="3">
    <source>
        <dbReference type="ARBA" id="ARBA00004123"/>
    </source>
</evidence>
<keyword evidence="11" id="KW-0460">Magnesium</keyword>
<evidence type="ECO:0000259" key="17">
    <source>
        <dbReference type="Pfam" id="PF04926"/>
    </source>
</evidence>
<evidence type="ECO:0000256" key="10">
    <source>
        <dbReference type="ARBA" id="ARBA00022840"/>
    </source>
</evidence>
<evidence type="ECO:0000259" key="19">
    <source>
        <dbReference type="Pfam" id="PF20750"/>
    </source>
</evidence>
<evidence type="ECO:0000313" key="20">
    <source>
        <dbReference type="EMBL" id="NXP71981.1"/>
    </source>
</evidence>
<gene>
    <name evidence="20" type="primary">Papolg</name>
    <name evidence="20" type="ORF">RAMSUL_R00889</name>
</gene>
<name>A0A852BW06_9PICI</name>
<dbReference type="Gene3D" id="3.30.70.590">
    <property type="entry name" value="Poly(A) polymerase predicted RNA binding domain"/>
    <property type="match status" value="1"/>
</dbReference>
<feature type="non-terminal residue" evidence="20">
    <location>
        <position position="718"/>
    </location>
</feature>
<dbReference type="Gene3D" id="1.10.1410.10">
    <property type="match status" value="1"/>
</dbReference>
<evidence type="ECO:0000256" key="8">
    <source>
        <dbReference type="ARBA" id="ARBA00022723"/>
    </source>
</evidence>
<keyword evidence="9" id="KW-0547">Nucleotide-binding</keyword>
<dbReference type="GO" id="GO:1990817">
    <property type="term" value="F:poly(A) RNA polymerase activity"/>
    <property type="evidence" value="ECO:0007669"/>
    <property type="project" value="UniProtKB-EC"/>
</dbReference>
<dbReference type="PANTHER" id="PTHR10682">
    <property type="entry name" value="POLY A POLYMERASE"/>
    <property type="match status" value="1"/>
</dbReference>
<evidence type="ECO:0000256" key="1">
    <source>
        <dbReference type="ARBA" id="ARBA00001936"/>
    </source>
</evidence>
<evidence type="ECO:0000256" key="6">
    <source>
        <dbReference type="ARBA" id="ARBA00022664"/>
    </source>
</evidence>
<comment type="catalytic activity">
    <reaction evidence="15">
        <text>RNA(n) + ATP = RNA(n)-3'-adenine ribonucleotide + diphosphate</text>
        <dbReference type="Rhea" id="RHEA:11332"/>
        <dbReference type="Rhea" id="RHEA-COMP:14527"/>
        <dbReference type="Rhea" id="RHEA-COMP:17347"/>
        <dbReference type="ChEBI" id="CHEBI:30616"/>
        <dbReference type="ChEBI" id="CHEBI:33019"/>
        <dbReference type="ChEBI" id="CHEBI:140395"/>
        <dbReference type="ChEBI" id="CHEBI:173115"/>
        <dbReference type="EC" id="2.7.7.19"/>
    </reaction>
</comment>
<keyword evidence="6" id="KW-0507">mRNA processing</keyword>
<dbReference type="SUPFAM" id="SSF81631">
    <property type="entry name" value="PAP/OAS1 substrate-binding domain"/>
    <property type="match status" value="1"/>
</dbReference>
<feature type="domain" description="Poly(A) polymerase central" evidence="18">
    <location>
        <begin position="217"/>
        <end position="361"/>
    </location>
</feature>
<evidence type="ECO:0000256" key="13">
    <source>
        <dbReference type="ARBA" id="ARBA00023211"/>
    </source>
</evidence>